<feature type="chain" id="PRO_5041380393" evidence="5">
    <location>
        <begin position="30"/>
        <end position="235"/>
    </location>
</feature>
<sequence>MSLFKRNRKHISIALLGLASMMASSFVIANENSATVGSISDLQIVLSANNIVRGEFTQTRNMEMFAQPLTSQGTFLLDKSNGLLWTQTTPFPVSLVLTDNKLSQRFADQPAKIITDKENPMAFYFSHIFLSVFHGDTQKLQEQFSLDFEPATTTNTDESANASSQDTRWTLTLKPKSAPMNAVFEAITLQGKNDIERIELREIRGDSTVIEFSQLSQLSHLPEVLSDAEAQQFQL</sequence>
<evidence type="ECO:0000313" key="7">
    <source>
        <dbReference type="Proteomes" id="UP001159663"/>
    </source>
</evidence>
<name>A0AA43JVI6_VIBSP</name>
<dbReference type="Proteomes" id="UP001159663">
    <property type="component" value="Unassembled WGS sequence"/>
</dbReference>
<gene>
    <name evidence="6" type="ORF">L8R85_00700</name>
</gene>
<dbReference type="Gene3D" id="2.50.20.10">
    <property type="entry name" value="Lipoprotein localisation LolA/LolB/LppX"/>
    <property type="match status" value="1"/>
</dbReference>
<dbReference type="RefSeq" id="WP_280533438.1">
    <property type="nucleotide sequence ID" value="NZ_JAKMYX010000001.1"/>
</dbReference>
<evidence type="ECO:0000256" key="5">
    <source>
        <dbReference type="SAM" id="SignalP"/>
    </source>
</evidence>
<keyword evidence="4" id="KW-0653">Protein transport</keyword>
<proteinExistence type="predicted"/>
<evidence type="ECO:0000256" key="3">
    <source>
        <dbReference type="ARBA" id="ARBA00022729"/>
    </source>
</evidence>
<feature type="signal peptide" evidence="5">
    <location>
        <begin position="1"/>
        <end position="29"/>
    </location>
</feature>
<dbReference type="EMBL" id="JAKMYX010000001">
    <property type="protein sequence ID" value="MDH5919531.1"/>
    <property type="molecule type" value="Genomic_DNA"/>
</dbReference>
<comment type="subunit">
    <text evidence="1">Monomer.</text>
</comment>
<keyword evidence="2" id="KW-0813">Transport</keyword>
<dbReference type="GO" id="GO:0015031">
    <property type="term" value="P:protein transport"/>
    <property type="evidence" value="ECO:0007669"/>
    <property type="project" value="UniProtKB-KW"/>
</dbReference>
<evidence type="ECO:0000256" key="2">
    <source>
        <dbReference type="ARBA" id="ARBA00022448"/>
    </source>
</evidence>
<dbReference type="SUPFAM" id="SSF89392">
    <property type="entry name" value="Prokaryotic lipoproteins and lipoprotein localization factors"/>
    <property type="match status" value="1"/>
</dbReference>
<dbReference type="InterPro" id="IPR029046">
    <property type="entry name" value="LolA/LolB/LppX"/>
</dbReference>
<dbReference type="AlphaFoldDB" id="A0AA43JVI6"/>
<keyword evidence="3 5" id="KW-0732">Signal</keyword>
<dbReference type="CDD" id="cd16325">
    <property type="entry name" value="LolA"/>
    <property type="match status" value="1"/>
</dbReference>
<accession>A0AA43JVI6</accession>
<evidence type="ECO:0000256" key="1">
    <source>
        <dbReference type="ARBA" id="ARBA00011245"/>
    </source>
</evidence>
<reference evidence="6" key="1">
    <citation type="submission" date="2022-01" db="EMBL/GenBank/DDBJ databases">
        <title>Vibrio aestuarianus Clade A and Clade B isolates are associated with Pacific oyster (Crassostrea gigas) disease outbreaks across Ireland.</title>
        <authorList>
            <person name="Coyle N."/>
            <person name="O'Toole C."/>
            <person name="Thomas J.C.L."/>
            <person name="Ryder D."/>
            <person name="Cheslett D."/>
            <person name="Feist S."/>
            <person name="Bean T."/>
            <person name="Joseph A."/>
            <person name="Waina A."/>
            <person name="Feil E."/>
            <person name="Verner-Jeffreys D.W."/>
        </authorList>
    </citation>
    <scope>NUCLEOTIDE SEQUENCE</scope>
    <source>
        <strain evidence="6">S/17/14 A</strain>
    </source>
</reference>
<dbReference type="InterPro" id="IPR004564">
    <property type="entry name" value="OM_lipoprot_carrier_LolA-like"/>
</dbReference>
<evidence type="ECO:0000256" key="4">
    <source>
        <dbReference type="ARBA" id="ARBA00022927"/>
    </source>
</evidence>
<dbReference type="Pfam" id="PF03548">
    <property type="entry name" value="LolA"/>
    <property type="match status" value="1"/>
</dbReference>
<evidence type="ECO:0000313" key="6">
    <source>
        <dbReference type="EMBL" id="MDH5919531.1"/>
    </source>
</evidence>
<keyword evidence="6" id="KW-0449">Lipoprotein</keyword>
<comment type="caution">
    <text evidence="6">The sequence shown here is derived from an EMBL/GenBank/DDBJ whole genome shotgun (WGS) entry which is preliminary data.</text>
</comment>
<protein>
    <submittedName>
        <fullName evidence="6">Outer membrane lipoprotein carrier protein LolA</fullName>
    </submittedName>
</protein>
<organism evidence="6 7">
    <name type="scientific">Vibrio splendidus</name>
    <dbReference type="NCBI Taxonomy" id="29497"/>
    <lineage>
        <taxon>Bacteria</taxon>
        <taxon>Pseudomonadati</taxon>
        <taxon>Pseudomonadota</taxon>
        <taxon>Gammaproteobacteria</taxon>
        <taxon>Vibrionales</taxon>
        <taxon>Vibrionaceae</taxon>
        <taxon>Vibrio</taxon>
    </lineage>
</organism>